<sequence>MWKLKLSEADDEWIKSANNHVGRQFWEFDPNLGRMEERAKVDKARQEFHENRHNVKHSSDLLMRLQSEDGFWPGDYAGPLFLIPGLEEVRTINEENGNRVNVNNTFKRSEKISMENSKQEMEAINVSVEEENPEQVIGLSVMGNLNKVLSEEHQREIRRYLYNHQNIDGGWGLHIEGCSTMLCTGLNYVALRLLGERIDSGDGAMEKARKWILDHGGVTHIPSWGKMWLS</sequence>
<dbReference type="GO" id="GO:0016866">
    <property type="term" value="F:intramolecular transferase activity"/>
    <property type="evidence" value="ECO:0007669"/>
    <property type="project" value="InterPro"/>
</dbReference>
<dbReference type="GO" id="GO:0016104">
    <property type="term" value="P:triterpenoid biosynthetic process"/>
    <property type="evidence" value="ECO:0007669"/>
    <property type="project" value="InterPro"/>
</dbReference>
<proteinExistence type="predicted"/>
<gene>
    <name evidence="2" type="ORF">RJ640_029450</name>
</gene>
<name>A0AA88SC43_9ASTE</name>
<organism evidence="2 3">
    <name type="scientific">Escallonia rubra</name>
    <dbReference type="NCBI Taxonomy" id="112253"/>
    <lineage>
        <taxon>Eukaryota</taxon>
        <taxon>Viridiplantae</taxon>
        <taxon>Streptophyta</taxon>
        <taxon>Embryophyta</taxon>
        <taxon>Tracheophyta</taxon>
        <taxon>Spermatophyta</taxon>
        <taxon>Magnoliopsida</taxon>
        <taxon>eudicotyledons</taxon>
        <taxon>Gunneridae</taxon>
        <taxon>Pentapetalae</taxon>
        <taxon>asterids</taxon>
        <taxon>campanulids</taxon>
        <taxon>Escalloniales</taxon>
        <taxon>Escalloniaceae</taxon>
        <taxon>Escallonia</taxon>
    </lineage>
</organism>
<dbReference type="InterPro" id="IPR032697">
    <property type="entry name" value="SQ_cyclase_N"/>
</dbReference>
<dbReference type="GO" id="GO:0005811">
    <property type="term" value="C:lipid droplet"/>
    <property type="evidence" value="ECO:0007669"/>
    <property type="project" value="InterPro"/>
</dbReference>
<comment type="caution">
    <text evidence="2">The sequence shown here is derived from an EMBL/GenBank/DDBJ whole genome shotgun (WGS) entry which is preliminary data.</text>
</comment>
<dbReference type="InterPro" id="IPR018333">
    <property type="entry name" value="Squalene_cyclase"/>
</dbReference>
<accession>A0AA88SC43</accession>
<dbReference type="InterPro" id="IPR008930">
    <property type="entry name" value="Terpenoid_cyclase/PrenylTrfase"/>
</dbReference>
<evidence type="ECO:0000313" key="2">
    <source>
        <dbReference type="EMBL" id="KAK2986335.1"/>
    </source>
</evidence>
<dbReference type="Gene3D" id="1.50.10.20">
    <property type="match status" value="1"/>
</dbReference>
<dbReference type="Pfam" id="PF13249">
    <property type="entry name" value="SQHop_cyclase_N"/>
    <property type="match status" value="1"/>
</dbReference>
<dbReference type="PANTHER" id="PTHR11764">
    <property type="entry name" value="TERPENE CYCLASE/MUTASE FAMILY MEMBER"/>
    <property type="match status" value="1"/>
</dbReference>
<dbReference type="EMBL" id="JAVXUO010001069">
    <property type="protein sequence ID" value="KAK2986335.1"/>
    <property type="molecule type" value="Genomic_DNA"/>
</dbReference>
<dbReference type="Proteomes" id="UP001187471">
    <property type="component" value="Unassembled WGS sequence"/>
</dbReference>
<keyword evidence="3" id="KW-1185">Reference proteome</keyword>
<evidence type="ECO:0000259" key="1">
    <source>
        <dbReference type="Pfam" id="PF13249"/>
    </source>
</evidence>
<feature type="domain" description="Squalene cyclase N-terminal" evidence="1">
    <location>
        <begin position="148"/>
        <end position="229"/>
    </location>
</feature>
<dbReference type="AlphaFoldDB" id="A0AA88SC43"/>
<evidence type="ECO:0000313" key="3">
    <source>
        <dbReference type="Proteomes" id="UP001187471"/>
    </source>
</evidence>
<feature type="non-terminal residue" evidence="2">
    <location>
        <position position="1"/>
    </location>
</feature>
<dbReference type="PANTHER" id="PTHR11764:SF44">
    <property type="entry name" value="LANOSTEROL SYNTHASE"/>
    <property type="match status" value="1"/>
</dbReference>
<reference evidence="2" key="1">
    <citation type="submission" date="2022-12" db="EMBL/GenBank/DDBJ databases">
        <title>Draft genome assemblies for two species of Escallonia (Escalloniales).</title>
        <authorList>
            <person name="Chanderbali A."/>
            <person name="Dervinis C."/>
            <person name="Anghel I."/>
            <person name="Soltis D."/>
            <person name="Soltis P."/>
            <person name="Zapata F."/>
        </authorList>
    </citation>
    <scope>NUCLEOTIDE SEQUENCE</scope>
    <source>
        <strain evidence="2">UCBG92.1500</strain>
        <tissue evidence="2">Leaf</tissue>
    </source>
</reference>
<dbReference type="SUPFAM" id="SSF48239">
    <property type="entry name" value="Terpenoid cyclases/Protein prenyltransferases"/>
    <property type="match status" value="1"/>
</dbReference>
<protein>
    <recommendedName>
        <fullName evidence="1">Squalene cyclase N-terminal domain-containing protein</fullName>
    </recommendedName>
</protein>